<dbReference type="PANTHER" id="PTHR46791:SF5">
    <property type="entry name" value="CLR5 DOMAIN-CONTAINING PROTEIN-RELATED"/>
    <property type="match status" value="1"/>
</dbReference>
<dbReference type="PANTHER" id="PTHR46791">
    <property type="entry name" value="EXPRESSED PROTEIN"/>
    <property type="match status" value="1"/>
</dbReference>
<dbReference type="InterPro" id="IPR058913">
    <property type="entry name" value="Integrase_dom_put"/>
</dbReference>
<gene>
    <name evidence="2" type="ORF">MEDL_30640</name>
</gene>
<evidence type="ECO:0000259" key="1">
    <source>
        <dbReference type="Pfam" id="PF24764"/>
    </source>
</evidence>
<keyword evidence="3" id="KW-1185">Reference proteome</keyword>
<proteinExistence type="predicted"/>
<protein>
    <recommendedName>
        <fullName evidence="1">Integrase core domain-containing protein</fullName>
    </recommendedName>
</protein>
<reference evidence="2" key="1">
    <citation type="submission" date="2021-03" db="EMBL/GenBank/DDBJ databases">
        <authorList>
            <person name="Bekaert M."/>
        </authorList>
    </citation>
    <scope>NUCLEOTIDE SEQUENCE</scope>
</reference>
<comment type="caution">
    <text evidence="2">The sequence shown here is derived from an EMBL/GenBank/DDBJ whole genome shotgun (WGS) entry which is preliminary data.</text>
</comment>
<name>A0A8S3SFK1_MYTED</name>
<dbReference type="AlphaFoldDB" id="A0A8S3SFK1"/>
<dbReference type="Proteomes" id="UP000683360">
    <property type="component" value="Unassembled WGS sequence"/>
</dbReference>
<evidence type="ECO:0000313" key="3">
    <source>
        <dbReference type="Proteomes" id="UP000683360"/>
    </source>
</evidence>
<feature type="domain" description="Integrase core" evidence="1">
    <location>
        <begin position="130"/>
        <end position="230"/>
    </location>
</feature>
<organism evidence="2 3">
    <name type="scientific">Mytilus edulis</name>
    <name type="common">Blue mussel</name>
    <dbReference type="NCBI Taxonomy" id="6550"/>
    <lineage>
        <taxon>Eukaryota</taxon>
        <taxon>Metazoa</taxon>
        <taxon>Spiralia</taxon>
        <taxon>Lophotrochozoa</taxon>
        <taxon>Mollusca</taxon>
        <taxon>Bivalvia</taxon>
        <taxon>Autobranchia</taxon>
        <taxon>Pteriomorphia</taxon>
        <taxon>Mytilida</taxon>
        <taxon>Mytiloidea</taxon>
        <taxon>Mytilidae</taxon>
        <taxon>Mytilinae</taxon>
        <taxon>Mytilus</taxon>
    </lineage>
</organism>
<accession>A0A8S3SFK1</accession>
<sequence length="321" mass="36728">MATRRGDRERFLDRFKEMVNYCSRISTSDTMDDDTSENVRGRLQLLRRDIERASGGLIAEFIPLLDDMEKEVSARFAACRSEKDHYRSERVAVDGNGHFKFSISKEQLEYGFTAPLMSNGLGISESTVRRRLRWEIVIHGGIDGNSRMVTFLKASNNNRSITVLNEFIKATTKYGITSRVRIDKGIQNNDVFIFMEDLKGNGRGSAIRGKSSHNQRIERLWVDSDMHNRCSDEVQFKKTNKRSCQKCLKSLRISELFTPEDYGVGDSDDGDVTINSKNEDIQTIHQRTHEYHLLSRLDAAINPLEKTLAVSNMGLYYLGKH</sequence>
<dbReference type="OrthoDB" id="6148959at2759"/>
<dbReference type="EMBL" id="CAJPWZ010001496">
    <property type="protein sequence ID" value="CAG2216888.1"/>
    <property type="molecule type" value="Genomic_DNA"/>
</dbReference>
<evidence type="ECO:0000313" key="2">
    <source>
        <dbReference type="EMBL" id="CAG2216888.1"/>
    </source>
</evidence>
<dbReference type="Pfam" id="PF24764">
    <property type="entry name" value="rva_4"/>
    <property type="match status" value="1"/>
</dbReference>